<dbReference type="InterPro" id="IPR003599">
    <property type="entry name" value="Ig_sub"/>
</dbReference>
<evidence type="ECO:0000256" key="4">
    <source>
        <dbReference type="ARBA" id="ARBA00023319"/>
    </source>
</evidence>
<evidence type="ECO:0000259" key="7">
    <source>
        <dbReference type="PROSITE" id="PS50835"/>
    </source>
</evidence>
<reference evidence="8" key="2">
    <citation type="submission" date="2025-08" db="UniProtKB">
        <authorList>
            <consortium name="Ensembl"/>
        </authorList>
    </citation>
    <scope>IDENTIFICATION</scope>
</reference>
<dbReference type="Ensembl" id="ENSNFUT00015027394.1">
    <property type="protein sequence ID" value="ENSNFUP00015026212.1"/>
    <property type="gene ID" value="ENSNFUG00015012712.1"/>
</dbReference>
<organism evidence="8 9">
    <name type="scientific">Nothobranchius furzeri</name>
    <name type="common">Turquoise killifish</name>
    <dbReference type="NCBI Taxonomy" id="105023"/>
    <lineage>
        <taxon>Eukaryota</taxon>
        <taxon>Metazoa</taxon>
        <taxon>Chordata</taxon>
        <taxon>Craniata</taxon>
        <taxon>Vertebrata</taxon>
        <taxon>Euteleostomi</taxon>
        <taxon>Actinopterygii</taxon>
        <taxon>Neopterygii</taxon>
        <taxon>Teleostei</taxon>
        <taxon>Neoteleostei</taxon>
        <taxon>Acanthomorphata</taxon>
        <taxon>Ovalentaria</taxon>
        <taxon>Atherinomorphae</taxon>
        <taxon>Cyprinodontiformes</taxon>
        <taxon>Nothobranchiidae</taxon>
        <taxon>Nothobranchius</taxon>
    </lineage>
</organism>
<evidence type="ECO:0000313" key="8">
    <source>
        <dbReference type="Ensembl" id="ENSNFUP00015026212.1"/>
    </source>
</evidence>
<dbReference type="Gene3D" id="2.60.40.10">
    <property type="entry name" value="Immunoglobulins"/>
    <property type="match status" value="5"/>
</dbReference>
<evidence type="ECO:0000313" key="9">
    <source>
        <dbReference type="Proteomes" id="UP000694548"/>
    </source>
</evidence>
<dbReference type="SMART" id="SM00408">
    <property type="entry name" value="IGc2"/>
    <property type="match status" value="2"/>
</dbReference>
<evidence type="ECO:0000256" key="6">
    <source>
        <dbReference type="SAM" id="Phobius"/>
    </source>
</evidence>
<keyword evidence="6" id="KW-0812">Transmembrane</keyword>
<feature type="transmembrane region" description="Helical" evidence="6">
    <location>
        <begin position="602"/>
        <end position="628"/>
    </location>
</feature>
<dbReference type="GeneID" id="107379311"/>
<dbReference type="GeneTree" id="ENSGT00940000162314"/>
<dbReference type="InterPro" id="IPR013783">
    <property type="entry name" value="Ig-like_fold"/>
</dbReference>
<feature type="compositionally biased region" description="Polar residues" evidence="5">
    <location>
        <begin position="650"/>
        <end position="659"/>
    </location>
</feature>
<proteinExistence type="predicted"/>
<dbReference type="InterPro" id="IPR036116">
    <property type="entry name" value="FN3_sf"/>
</dbReference>
<keyword evidence="1" id="KW-0732">Signal</keyword>
<dbReference type="SUPFAM" id="SSF49265">
    <property type="entry name" value="Fibronectin type III"/>
    <property type="match status" value="1"/>
</dbReference>
<dbReference type="Proteomes" id="UP000694548">
    <property type="component" value="Chromosome sgr05"/>
</dbReference>
<feature type="region of interest" description="Disordered" evidence="5">
    <location>
        <begin position="643"/>
        <end position="692"/>
    </location>
</feature>
<reference evidence="8" key="3">
    <citation type="submission" date="2025-09" db="UniProtKB">
        <authorList>
            <consortium name="Ensembl"/>
        </authorList>
    </citation>
    <scope>IDENTIFICATION</scope>
</reference>
<keyword evidence="9" id="KW-1185">Reference proteome</keyword>
<dbReference type="CTD" id="147645"/>
<dbReference type="InterPro" id="IPR003598">
    <property type="entry name" value="Ig_sub2"/>
</dbReference>
<dbReference type="PANTHER" id="PTHR44337:SF20">
    <property type="entry name" value="CARCINOEMBRYONIC ANTIGEN-RELATED CELL ADHESION MOLECULE 5-RELATED"/>
    <property type="match status" value="1"/>
</dbReference>
<accession>A0A8C6LZ75</accession>
<sequence length="702" mass="75495">MKKLDVFQTLLNEVFVTFLIIFTFQGSNCQLVLQPAGPTQVNALVGTNVTLAVSFSGAPNPLVSWSRSNITVGTWTINSNSSPDIAPNSRDVLRIENNGSLTFLHVPLGYTGNYTIELAKSGLEKVSRTFTLRIFENFQSVSLNTQSDFAKEGAESFTLKYSMLHGVVEQQMWQFNGKELKNSSHYLIEGRSLVILRPNRSDAGLYSLLLTNPFSSAAARKTITILYGPDAPVVGVQPAQLLYKAGDSLSLSCQAEGFPSPITEWTFDGQILPNSNNGVLNLTNVQTSQGGVYTCTLLNTLTAEKREKSLTLKIFEKPGGSPMCSVVSVNDVSLQYQCRWPGGTPQAQLSFPGLSNNSNGAENFSLTVTASADLNKKTVICIADHPLEQNKCNVSASAPMKFLPIVETSIDLSGKIVVSISCLSGASPQAAVSWSRGNETVTNGTTQLISSSTEQLRIYSYNVSSFLVMPNYTCVCYNLLGSQTGKIQLQGPSISDSSLFPNQNGTIITLTWEVPPTAIVTGFGIQMKGPALHTKSGIVTKASSDGYVTIQSKLGSARSADIFPLNPKSTYWFRIIPKARLTDGVPSKIHRAGPGEGLSGSAIAGIAAGIPCSILFLALLCVTIYLILYCSNKKKNQQPTYPVSRAVAKTKNSQTTTSPHKLLTGGLASPPDYNRLHKNPSERTVPLPTFVPPPPVRVATTV</sequence>
<evidence type="ECO:0000256" key="1">
    <source>
        <dbReference type="ARBA" id="ARBA00022729"/>
    </source>
</evidence>
<dbReference type="PANTHER" id="PTHR44337">
    <property type="entry name" value="CARCINOEMBRYONIC ANTIGEN-RELATED CELL ADHESION MOLECULE 8"/>
    <property type="match status" value="1"/>
</dbReference>
<evidence type="ECO:0000256" key="5">
    <source>
        <dbReference type="SAM" id="MobiDB-lite"/>
    </source>
</evidence>
<dbReference type="Pfam" id="PF13927">
    <property type="entry name" value="Ig_3"/>
    <property type="match status" value="1"/>
</dbReference>
<dbReference type="CDD" id="cd00063">
    <property type="entry name" value="FN3"/>
    <property type="match status" value="1"/>
</dbReference>
<reference evidence="8" key="1">
    <citation type="submission" date="2014-08" db="EMBL/GenBank/DDBJ databases">
        <authorList>
            <person name="Senf B."/>
            <person name="Petzold A."/>
            <person name="Downie B.R."/>
            <person name="Koch P."/>
            <person name="Platzer M."/>
        </authorList>
    </citation>
    <scope>NUCLEOTIDE SEQUENCE [LARGE SCALE GENOMIC DNA]</scope>
    <source>
        <strain evidence="8">GRZ</strain>
    </source>
</reference>
<dbReference type="SMART" id="SM00409">
    <property type="entry name" value="IG"/>
    <property type="match status" value="2"/>
</dbReference>
<feature type="domain" description="Ig-like" evidence="7">
    <location>
        <begin position="232"/>
        <end position="311"/>
    </location>
</feature>
<keyword evidence="2" id="KW-1015">Disulfide bond</keyword>
<feature type="domain" description="Ig-like" evidence="7">
    <location>
        <begin position="404"/>
        <end position="490"/>
    </location>
</feature>
<dbReference type="InterPro" id="IPR052598">
    <property type="entry name" value="IgSF_CEA-related"/>
</dbReference>
<protein>
    <recommendedName>
        <fullName evidence="7">Ig-like domain-containing protein</fullName>
    </recommendedName>
</protein>
<keyword evidence="6" id="KW-0472">Membrane</keyword>
<dbReference type="SUPFAM" id="SSF48726">
    <property type="entry name" value="Immunoglobulin"/>
    <property type="match status" value="4"/>
</dbReference>
<keyword evidence="6" id="KW-1133">Transmembrane helix</keyword>
<dbReference type="AlphaFoldDB" id="A0A8C6LZ75"/>
<dbReference type="PROSITE" id="PS50835">
    <property type="entry name" value="IG_LIKE"/>
    <property type="match status" value="2"/>
</dbReference>
<dbReference type="InterPro" id="IPR007110">
    <property type="entry name" value="Ig-like_dom"/>
</dbReference>
<keyword evidence="3" id="KW-0325">Glycoprotein</keyword>
<name>A0A8C6LZ75_NOTFU</name>
<evidence type="ECO:0000256" key="2">
    <source>
        <dbReference type="ARBA" id="ARBA00023157"/>
    </source>
</evidence>
<dbReference type="RefSeq" id="XP_054596954.2">
    <property type="nucleotide sequence ID" value="XM_054740979.2"/>
</dbReference>
<dbReference type="InterPro" id="IPR003961">
    <property type="entry name" value="FN3_dom"/>
</dbReference>
<dbReference type="InterPro" id="IPR036179">
    <property type="entry name" value="Ig-like_dom_sf"/>
</dbReference>
<keyword evidence="4" id="KW-0393">Immunoglobulin domain</keyword>
<evidence type="ECO:0000256" key="3">
    <source>
        <dbReference type="ARBA" id="ARBA00023180"/>
    </source>
</evidence>
<dbReference type="CDD" id="cd00096">
    <property type="entry name" value="Ig"/>
    <property type="match status" value="1"/>
</dbReference>